<proteinExistence type="predicted"/>
<dbReference type="InterPro" id="IPR000792">
    <property type="entry name" value="Tscrpt_reg_LuxR_C"/>
</dbReference>
<dbReference type="InterPro" id="IPR036388">
    <property type="entry name" value="WH-like_DNA-bd_sf"/>
</dbReference>
<keyword evidence="2" id="KW-0614">Plasmid</keyword>
<dbReference type="InterPro" id="IPR016032">
    <property type="entry name" value="Sig_transdc_resp-reg_C-effctor"/>
</dbReference>
<dbReference type="EMBL" id="JX683454">
    <property type="protein sequence ID" value="AFX65627.1"/>
    <property type="molecule type" value="Genomic_DNA"/>
</dbReference>
<geneLocation type="plasmid" evidence="2">
    <name>pAoF64/95</name>
</geneLocation>
<dbReference type="GO" id="GO:0003677">
    <property type="term" value="F:DNA binding"/>
    <property type="evidence" value="ECO:0007669"/>
    <property type="project" value="InterPro"/>
</dbReference>
<protein>
    <recommendedName>
        <fullName evidence="1">HTH luxR-type domain-containing protein</fullName>
    </recommendedName>
</protein>
<dbReference type="GO" id="GO:0006355">
    <property type="term" value="P:regulation of DNA-templated transcription"/>
    <property type="evidence" value="ECO:0007669"/>
    <property type="project" value="InterPro"/>
</dbReference>
<name>K7WT23_AGRTU</name>
<sequence length="113" mass="12002">MAAVAQVATAATFFGGIAALASTDTSMLASGTKPAADCGATECEFVMKEWILSPLEKTCLRWISQGRTVAEIALIEGKSLIEIELCLERALVSLDAKSLEEAIEKAELQKPVE</sequence>
<reference evidence="2" key="1">
    <citation type="journal article" date="2014" name="J. Bacteriol.">
        <title>Quorum-dependent mannopine-inducible conjugative transfer of an Agrobacterium opine-catabolic plasmid.</title>
        <authorList>
            <person name="Wetzel M.E."/>
            <person name="Kim K.S."/>
            <person name="Miller M."/>
            <person name="Olsen G.J."/>
            <person name="Farrand S.K."/>
        </authorList>
    </citation>
    <scope>NUCLEOTIDE SEQUENCE</scope>
    <source>
        <strain evidence="2">F64/95</strain>
        <plasmid evidence="2">pAoF64/95</plasmid>
    </source>
</reference>
<dbReference type="SMART" id="SM00421">
    <property type="entry name" value="HTH_LUXR"/>
    <property type="match status" value="1"/>
</dbReference>
<evidence type="ECO:0000313" key="2">
    <source>
        <dbReference type="EMBL" id="AFX65627.1"/>
    </source>
</evidence>
<dbReference type="AlphaFoldDB" id="K7WT23"/>
<dbReference type="SUPFAM" id="SSF46894">
    <property type="entry name" value="C-terminal effector domain of the bipartite response regulators"/>
    <property type="match status" value="1"/>
</dbReference>
<organism evidence="2">
    <name type="scientific">Agrobacterium tumefaciens</name>
    <dbReference type="NCBI Taxonomy" id="358"/>
    <lineage>
        <taxon>Bacteria</taxon>
        <taxon>Pseudomonadati</taxon>
        <taxon>Pseudomonadota</taxon>
        <taxon>Alphaproteobacteria</taxon>
        <taxon>Hyphomicrobiales</taxon>
        <taxon>Rhizobiaceae</taxon>
        <taxon>Rhizobium/Agrobacterium group</taxon>
        <taxon>Agrobacterium</taxon>
        <taxon>Agrobacterium tumefaciens complex</taxon>
    </lineage>
</organism>
<feature type="domain" description="HTH luxR-type" evidence="1">
    <location>
        <begin position="49"/>
        <end position="106"/>
    </location>
</feature>
<dbReference type="Gene3D" id="1.10.10.10">
    <property type="entry name" value="Winged helix-like DNA-binding domain superfamily/Winged helix DNA-binding domain"/>
    <property type="match status" value="1"/>
</dbReference>
<evidence type="ECO:0000259" key="1">
    <source>
        <dbReference type="SMART" id="SM00421"/>
    </source>
</evidence>
<accession>K7WT23</accession>